<evidence type="ECO:0000313" key="2">
    <source>
        <dbReference type="Proteomes" id="UP001144256"/>
    </source>
</evidence>
<gene>
    <name evidence="1" type="ORF">SH1V18_35920</name>
</gene>
<dbReference type="AlphaFoldDB" id="A0A9W6DH21"/>
<comment type="caution">
    <text evidence="1">The sequence shown here is derived from an EMBL/GenBank/DDBJ whole genome shotgun (WGS) entry which is preliminary data.</text>
</comment>
<protein>
    <submittedName>
        <fullName evidence="1">Uncharacterized protein</fullName>
    </submittedName>
</protein>
<proteinExistence type="predicted"/>
<dbReference type="EMBL" id="BRLB01000014">
    <property type="protein sequence ID" value="GKX31112.1"/>
    <property type="molecule type" value="Genomic_DNA"/>
</dbReference>
<reference evidence="1" key="1">
    <citation type="submission" date="2022-06" db="EMBL/GenBank/DDBJ databases">
        <title>Vallitalea longa sp. nov., an anaerobic bacterium isolated from marine sediment.</title>
        <authorList>
            <person name="Hirano S."/>
            <person name="Terahara T."/>
            <person name="Mori K."/>
            <person name="Hamada M."/>
            <person name="Matsumoto R."/>
            <person name="Kobayashi T."/>
        </authorList>
    </citation>
    <scope>NUCLEOTIDE SEQUENCE</scope>
    <source>
        <strain evidence="1">SH18-1</strain>
    </source>
</reference>
<sequence>MKIKRFILLMIIVCLVGCQKSNKEAIILEYNVDEKK</sequence>
<name>A0A9W6DH21_9FIRM</name>
<dbReference type="Proteomes" id="UP001144256">
    <property type="component" value="Unassembled WGS sequence"/>
</dbReference>
<accession>A0A9W6DH21</accession>
<keyword evidence="2" id="KW-1185">Reference proteome</keyword>
<evidence type="ECO:0000313" key="1">
    <source>
        <dbReference type="EMBL" id="GKX31112.1"/>
    </source>
</evidence>
<organism evidence="1 2">
    <name type="scientific">Vallitalea longa</name>
    <dbReference type="NCBI Taxonomy" id="2936439"/>
    <lineage>
        <taxon>Bacteria</taxon>
        <taxon>Bacillati</taxon>
        <taxon>Bacillota</taxon>
        <taxon>Clostridia</taxon>
        <taxon>Lachnospirales</taxon>
        <taxon>Vallitaleaceae</taxon>
        <taxon>Vallitalea</taxon>
    </lineage>
</organism>